<keyword evidence="5" id="KW-1185">Reference proteome</keyword>
<evidence type="ECO:0000256" key="1">
    <source>
        <dbReference type="SAM" id="Coils"/>
    </source>
</evidence>
<name>M3CXQ8_SPHMS</name>
<dbReference type="OrthoDB" id="4158994at2759"/>
<feature type="region of interest" description="Disordered" evidence="2">
    <location>
        <begin position="919"/>
        <end position="1019"/>
    </location>
</feature>
<gene>
    <name evidence="4" type="ORF">SEPMUDRAFT_151778</name>
</gene>
<evidence type="ECO:0000256" key="2">
    <source>
        <dbReference type="SAM" id="MobiDB-lite"/>
    </source>
</evidence>
<feature type="compositionally biased region" description="Polar residues" evidence="2">
    <location>
        <begin position="882"/>
        <end position="891"/>
    </location>
</feature>
<dbReference type="HOGENOM" id="CLU_005822_1_0_1"/>
<accession>M3CXQ8</accession>
<feature type="compositionally biased region" description="Polar residues" evidence="2">
    <location>
        <begin position="864"/>
        <end position="873"/>
    </location>
</feature>
<feature type="region of interest" description="Disordered" evidence="2">
    <location>
        <begin position="1"/>
        <end position="116"/>
    </location>
</feature>
<feature type="transmembrane region" description="Helical" evidence="3">
    <location>
        <begin position="208"/>
        <end position="230"/>
    </location>
</feature>
<feature type="transmembrane region" description="Helical" evidence="3">
    <location>
        <begin position="237"/>
        <end position="256"/>
    </location>
</feature>
<organism evidence="4 5">
    <name type="scientific">Sphaerulina musiva (strain SO2202)</name>
    <name type="common">Poplar stem canker fungus</name>
    <name type="synonym">Septoria musiva</name>
    <dbReference type="NCBI Taxonomy" id="692275"/>
    <lineage>
        <taxon>Eukaryota</taxon>
        <taxon>Fungi</taxon>
        <taxon>Dikarya</taxon>
        <taxon>Ascomycota</taxon>
        <taxon>Pezizomycotina</taxon>
        <taxon>Dothideomycetes</taxon>
        <taxon>Dothideomycetidae</taxon>
        <taxon>Mycosphaerellales</taxon>
        <taxon>Mycosphaerellaceae</taxon>
        <taxon>Sphaerulina</taxon>
    </lineage>
</organism>
<feature type="coiled-coil region" evidence="1">
    <location>
        <begin position="615"/>
        <end position="642"/>
    </location>
</feature>
<protein>
    <recommendedName>
        <fullName evidence="6">Ubiquitination network signaling protein acrB</fullName>
    </recommendedName>
</protein>
<feature type="region of interest" description="Disordered" evidence="2">
    <location>
        <begin position="370"/>
        <end position="431"/>
    </location>
</feature>
<proteinExistence type="predicted"/>
<feature type="compositionally biased region" description="Basic and acidic residues" evidence="2">
    <location>
        <begin position="409"/>
        <end position="418"/>
    </location>
</feature>
<dbReference type="OMA" id="NNAFWQP"/>
<feature type="compositionally biased region" description="Basic and acidic residues" evidence="2">
    <location>
        <begin position="83"/>
        <end position="100"/>
    </location>
</feature>
<feature type="transmembrane region" description="Helical" evidence="3">
    <location>
        <begin position="160"/>
        <end position="188"/>
    </location>
</feature>
<dbReference type="GeneID" id="27904178"/>
<dbReference type="EMBL" id="KB456270">
    <property type="protein sequence ID" value="EMF08872.1"/>
    <property type="molecule type" value="Genomic_DNA"/>
</dbReference>
<feature type="compositionally biased region" description="Polar residues" evidence="2">
    <location>
        <begin position="836"/>
        <end position="845"/>
    </location>
</feature>
<dbReference type="RefSeq" id="XP_016756993.1">
    <property type="nucleotide sequence ID" value="XM_016907041.1"/>
</dbReference>
<feature type="compositionally biased region" description="Low complexity" evidence="2">
    <location>
        <begin position="936"/>
        <end position="960"/>
    </location>
</feature>
<keyword evidence="3" id="KW-0472">Membrane</keyword>
<feature type="compositionally biased region" description="Polar residues" evidence="2">
    <location>
        <begin position="32"/>
        <end position="45"/>
    </location>
</feature>
<keyword evidence="3" id="KW-0812">Transmembrane</keyword>
<feature type="region of interest" description="Disordered" evidence="2">
    <location>
        <begin position="836"/>
        <end position="891"/>
    </location>
</feature>
<reference evidence="4 5" key="1">
    <citation type="journal article" date="2012" name="PLoS Pathog.">
        <title>Diverse lifestyles and strategies of plant pathogenesis encoded in the genomes of eighteen Dothideomycetes fungi.</title>
        <authorList>
            <person name="Ohm R.A."/>
            <person name="Feau N."/>
            <person name="Henrissat B."/>
            <person name="Schoch C.L."/>
            <person name="Horwitz B.A."/>
            <person name="Barry K.W."/>
            <person name="Condon B.J."/>
            <person name="Copeland A.C."/>
            <person name="Dhillon B."/>
            <person name="Glaser F."/>
            <person name="Hesse C.N."/>
            <person name="Kosti I."/>
            <person name="LaButti K."/>
            <person name="Lindquist E.A."/>
            <person name="Lucas S."/>
            <person name="Salamov A.A."/>
            <person name="Bradshaw R.E."/>
            <person name="Ciuffetti L."/>
            <person name="Hamelin R.C."/>
            <person name="Kema G.H.J."/>
            <person name="Lawrence C."/>
            <person name="Scott J.A."/>
            <person name="Spatafora J.W."/>
            <person name="Turgeon B.G."/>
            <person name="de Wit P.J.G.M."/>
            <person name="Zhong S."/>
            <person name="Goodwin S.B."/>
            <person name="Grigoriev I.V."/>
        </authorList>
    </citation>
    <scope>NUCLEOTIDE SEQUENCE [LARGE SCALE GENOMIC DNA]</scope>
    <source>
        <strain evidence="4 5">SO2202</strain>
    </source>
</reference>
<feature type="region of interest" description="Disordered" evidence="2">
    <location>
        <begin position="657"/>
        <end position="693"/>
    </location>
</feature>
<evidence type="ECO:0000313" key="4">
    <source>
        <dbReference type="EMBL" id="EMF08872.1"/>
    </source>
</evidence>
<feature type="compositionally biased region" description="Basic and acidic residues" evidence="2">
    <location>
        <begin position="683"/>
        <end position="693"/>
    </location>
</feature>
<evidence type="ECO:0000313" key="5">
    <source>
        <dbReference type="Proteomes" id="UP000016931"/>
    </source>
</evidence>
<evidence type="ECO:0008006" key="6">
    <source>
        <dbReference type="Google" id="ProtNLM"/>
    </source>
</evidence>
<dbReference type="STRING" id="692275.M3CXQ8"/>
<sequence length="1019" mass="109912">MPPKTSKTRNASNRDTTHDKGLAPPGKRLPRQRSNGQLNGQANGKSTSTAPPPALPTTGLNQGFKFPRRTDTPSAAHCVSARPAKEHAVAAENTERDRTPSDASLEEVGPSGEMVDNMPEAVTPLLEVAQSAAERTMNTAAPYSVSTILYYYPLRDAISILILLLSLPPTLVLVIQALFASLTFVPPTAGLSLSTMPNVKEMFNSPNFGYPAMATILFVDCIFGMFWLAVWKPLQAIFLDLSQAVIAVSLSGAAASTGGPTYSIAASGFLVFVVHLLRYNAIHLTALDYLRSVYHSRMGSSHEAVDSFAQHSHSLAPLDRGMVFNAIRAMLGIHIVSQGVTTCIRRNLANAKASEKDSLIPLITRTDTEAIAGAEPTTRSNAGVAETPQPLHAGSASDGRPPGQPPALRESKVRESSSRKKRKQANQIRSQQPLWAAIASTKVTFVKEMEQRDAADDAREASIMTSNTSNTIINAINSTNDRIWICEVRDTEVTFSVDLTADSAAENVDAKKETHTGLIGIDRAKPFYICINGAAWASTRINSSEEPEDATGRSFSGEIFGLLPLTSYRCDVVSIAKQRTLCSTSLITQPAPTAEQAAAVPTPSQHQALRPASPITTLKQSIQSAEAKLNEIRNRSRKAKKDQRGAHADIKREIHALKNKLSSSTDGDEKQEKRLQQIRQHKHQAEEATKDVQAEIDTLGDIPRQDVNESDAKRQQWQSAVDAMKAARQDLENIKAEQERDANAIKADISASETRKERLAARIAQRAADLEKLTKQQQAEMTARQKREFDRALQTQTRENRVNELRFHIAHMEEQILTENNKALEAYNESAALSGTQLPLGQQGDSAPPTPSGTNGHSPFGPHLTTSPFSGNANAYGAPRGRSSSMLSQYSGFTDDEDFHYAQTGEDRTLHPQLQNWSMQGQSVPGASQYRKASEGDTSGSSGSQSGSTSGSTCQSGSAGLIDGASVMNGVLANGSNSPRPEAKSFIPRASPGVIGPPVKKTPPQSPTERHANPGPSGR</sequence>
<keyword evidence="1" id="KW-0175">Coiled coil</keyword>
<dbReference type="Proteomes" id="UP000016931">
    <property type="component" value="Unassembled WGS sequence"/>
</dbReference>
<dbReference type="eggNOG" id="ENOG502QSPS">
    <property type="taxonomic scope" value="Eukaryota"/>
</dbReference>
<dbReference type="AlphaFoldDB" id="M3CXQ8"/>
<keyword evidence="3" id="KW-1133">Transmembrane helix</keyword>
<evidence type="ECO:0000256" key="3">
    <source>
        <dbReference type="SAM" id="Phobius"/>
    </source>
</evidence>